<comment type="caution">
    <text evidence="1">The sequence shown here is derived from an EMBL/GenBank/DDBJ whole genome shotgun (WGS) entry which is preliminary data.</text>
</comment>
<sequence length="148" mass="16707">MSSKVRILSSGTPRLQLLEQAVESKHEEVLQLRSEADSLHQKHSRRMHNTNAAQFDLAHLKAEHSHHLSGLDDASISIIKLRTQLLASLGCGLADQGCIEAITAEKTEEFWSYMEKVKSSRPTSIAEVLRTHIEDVKVPFVFFLHIIR</sequence>
<reference evidence="1" key="1">
    <citation type="submission" date="2022-08" db="EMBL/GenBank/DDBJ databases">
        <title>A Global Phylogenomic Analysis of the Shiitake Genus Lentinula.</title>
        <authorList>
            <consortium name="DOE Joint Genome Institute"/>
            <person name="Sierra-Patev S."/>
            <person name="Min B."/>
            <person name="Naranjo-Ortiz M."/>
            <person name="Looney B."/>
            <person name="Konkel Z."/>
            <person name="Slot J.C."/>
            <person name="Sakamoto Y."/>
            <person name="Steenwyk J.L."/>
            <person name="Rokas A."/>
            <person name="Carro J."/>
            <person name="Camarero S."/>
            <person name="Ferreira P."/>
            <person name="Molpeceres G."/>
            <person name="Ruiz-Duenas F.J."/>
            <person name="Serrano A."/>
            <person name="Henrissat B."/>
            <person name="Drula E."/>
            <person name="Hughes K.W."/>
            <person name="Mata J.L."/>
            <person name="Ishikawa N.K."/>
            <person name="Vargas-Isla R."/>
            <person name="Ushijima S."/>
            <person name="Smith C.A."/>
            <person name="Ahrendt S."/>
            <person name="Andreopoulos W."/>
            <person name="He G."/>
            <person name="Labutti K."/>
            <person name="Lipzen A."/>
            <person name="Ng V."/>
            <person name="Riley R."/>
            <person name="Sandor L."/>
            <person name="Barry K."/>
            <person name="Martinez A.T."/>
            <person name="Xiao Y."/>
            <person name="Gibbons J.G."/>
            <person name="Terashima K."/>
            <person name="Grigoriev I.V."/>
            <person name="Hibbett D.S."/>
        </authorList>
    </citation>
    <scope>NUCLEOTIDE SEQUENCE</scope>
    <source>
        <strain evidence="1">RHP3577 ss4</strain>
    </source>
</reference>
<protein>
    <submittedName>
        <fullName evidence="1">Uncharacterized protein</fullName>
    </submittedName>
</protein>
<accession>A0ABQ8VQC0</accession>
<organism evidence="1 2">
    <name type="scientific">Lentinula lateritia</name>
    <dbReference type="NCBI Taxonomy" id="40482"/>
    <lineage>
        <taxon>Eukaryota</taxon>
        <taxon>Fungi</taxon>
        <taxon>Dikarya</taxon>
        <taxon>Basidiomycota</taxon>
        <taxon>Agaricomycotina</taxon>
        <taxon>Agaricomycetes</taxon>
        <taxon>Agaricomycetidae</taxon>
        <taxon>Agaricales</taxon>
        <taxon>Marasmiineae</taxon>
        <taxon>Omphalotaceae</taxon>
        <taxon>Lentinula</taxon>
    </lineage>
</organism>
<dbReference type="Proteomes" id="UP001150217">
    <property type="component" value="Unassembled WGS sequence"/>
</dbReference>
<name>A0ABQ8VQC0_9AGAR</name>
<dbReference type="EMBL" id="JANVFT010000014">
    <property type="protein sequence ID" value="KAJ4498589.1"/>
    <property type="molecule type" value="Genomic_DNA"/>
</dbReference>
<proteinExistence type="predicted"/>
<keyword evidence="2" id="KW-1185">Reference proteome</keyword>
<evidence type="ECO:0000313" key="2">
    <source>
        <dbReference type="Proteomes" id="UP001150217"/>
    </source>
</evidence>
<evidence type="ECO:0000313" key="1">
    <source>
        <dbReference type="EMBL" id="KAJ4498589.1"/>
    </source>
</evidence>
<gene>
    <name evidence="1" type="ORF">C8R41DRAFT_864489</name>
</gene>